<protein>
    <submittedName>
        <fullName evidence="1">EsV-1-105</fullName>
    </submittedName>
</protein>
<sequence>MCEKKMFSSCIDMSRFFDFSLYRRTEERLRPAEKELSGRFHSTENVQLVYKRALSEIGSAVAYPDVTRTMDAIFSESIQTEDLPQVPDMNNAVLCRLAAFTERAISSQREFATRTFSNSNVPTAFLPRPSYSSYGDEHKLLRR</sequence>
<proteinExistence type="predicted"/>
<keyword evidence="2" id="KW-1185">Reference proteome</keyword>
<evidence type="ECO:0000313" key="1">
    <source>
        <dbReference type="EMBL" id="CBN80407.1"/>
    </source>
</evidence>
<dbReference type="EMBL" id="FN649741">
    <property type="protein sequence ID" value="CBN80407.1"/>
    <property type="molecule type" value="Genomic_DNA"/>
</dbReference>
<gene>
    <name evidence="1" type="ORF">Esi_0052_0260</name>
</gene>
<name>D8LPD6_ECTSI</name>
<dbReference type="InParanoid" id="D8LPD6"/>
<dbReference type="EMBL" id="FN648730">
    <property type="protein sequence ID" value="CBN80407.1"/>
    <property type="molecule type" value="Genomic_DNA"/>
</dbReference>
<accession>D8LPD6</accession>
<dbReference type="Proteomes" id="UP000002630">
    <property type="component" value="Linkage Group LG16"/>
</dbReference>
<evidence type="ECO:0000313" key="2">
    <source>
        <dbReference type="Proteomes" id="UP000002630"/>
    </source>
</evidence>
<reference evidence="1 2" key="1">
    <citation type="journal article" date="2010" name="Nature">
        <title>The Ectocarpus genome and the independent evolution of multicellularity in brown algae.</title>
        <authorList>
            <person name="Cock J.M."/>
            <person name="Sterck L."/>
            <person name="Rouze P."/>
            <person name="Scornet D."/>
            <person name="Allen A.E."/>
            <person name="Amoutzias G."/>
            <person name="Anthouard V."/>
            <person name="Artiguenave F."/>
            <person name="Aury J.M."/>
            <person name="Badger J.H."/>
            <person name="Beszteri B."/>
            <person name="Billiau K."/>
            <person name="Bonnet E."/>
            <person name="Bothwell J.H."/>
            <person name="Bowler C."/>
            <person name="Boyen C."/>
            <person name="Brownlee C."/>
            <person name="Carrano C.J."/>
            <person name="Charrier B."/>
            <person name="Cho G.Y."/>
            <person name="Coelho S.M."/>
            <person name="Collen J."/>
            <person name="Corre E."/>
            <person name="Da Silva C."/>
            <person name="Delage L."/>
            <person name="Delaroque N."/>
            <person name="Dittami S.M."/>
            <person name="Doulbeau S."/>
            <person name="Elias M."/>
            <person name="Farnham G."/>
            <person name="Gachon C.M."/>
            <person name="Gschloessl B."/>
            <person name="Heesch S."/>
            <person name="Jabbari K."/>
            <person name="Jubin C."/>
            <person name="Kawai H."/>
            <person name="Kimura K."/>
            <person name="Kloareg B."/>
            <person name="Kupper F.C."/>
            <person name="Lang D."/>
            <person name="Le Bail A."/>
            <person name="Leblanc C."/>
            <person name="Lerouge P."/>
            <person name="Lohr M."/>
            <person name="Lopez P.J."/>
            <person name="Martens C."/>
            <person name="Maumus F."/>
            <person name="Michel G."/>
            <person name="Miranda-Saavedra D."/>
            <person name="Morales J."/>
            <person name="Moreau H."/>
            <person name="Motomura T."/>
            <person name="Nagasato C."/>
            <person name="Napoli C.A."/>
            <person name="Nelson D.R."/>
            <person name="Nyvall-Collen P."/>
            <person name="Peters A.F."/>
            <person name="Pommier C."/>
            <person name="Potin P."/>
            <person name="Poulain J."/>
            <person name="Quesneville H."/>
            <person name="Read B."/>
            <person name="Rensing S.A."/>
            <person name="Ritter A."/>
            <person name="Rousvoal S."/>
            <person name="Samanta M."/>
            <person name="Samson G."/>
            <person name="Schroeder D.C."/>
            <person name="Segurens B."/>
            <person name="Strittmatter M."/>
            <person name="Tonon T."/>
            <person name="Tregear J.W."/>
            <person name="Valentin K."/>
            <person name="von Dassow P."/>
            <person name="Yamagishi T."/>
            <person name="Van de Peer Y."/>
            <person name="Wincker P."/>
        </authorList>
    </citation>
    <scope>NUCLEOTIDE SEQUENCE [LARGE SCALE GENOMIC DNA]</scope>
    <source>
        <strain evidence="2">Ec32 / CCAP1310/4</strain>
    </source>
</reference>
<organism evidence="1 2">
    <name type="scientific">Ectocarpus siliculosus</name>
    <name type="common">Brown alga</name>
    <name type="synonym">Conferva siliculosa</name>
    <dbReference type="NCBI Taxonomy" id="2880"/>
    <lineage>
        <taxon>Eukaryota</taxon>
        <taxon>Sar</taxon>
        <taxon>Stramenopiles</taxon>
        <taxon>Ochrophyta</taxon>
        <taxon>PX clade</taxon>
        <taxon>Phaeophyceae</taxon>
        <taxon>Ectocarpales</taxon>
        <taxon>Ectocarpaceae</taxon>
        <taxon>Ectocarpus</taxon>
    </lineage>
</organism>
<dbReference type="AlphaFoldDB" id="D8LPD6"/>